<proteinExistence type="predicted"/>
<dbReference type="Gene3D" id="2.60.40.740">
    <property type="match status" value="2"/>
</dbReference>
<dbReference type="InterPro" id="IPR047589">
    <property type="entry name" value="DUF11_rpt"/>
</dbReference>
<dbReference type="SUPFAM" id="SSF49401">
    <property type="entry name" value="Bacterial adhesins"/>
    <property type="match status" value="1"/>
</dbReference>
<keyword evidence="1" id="KW-0472">Membrane</keyword>
<organism evidence="2 3">
    <name type="scientific">Companilactobacillus mindensis DSM 14500</name>
    <dbReference type="NCBI Taxonomy" id="1423770"/>
    <lineage>
        <taxon>Bacteria</taxon>
        <taxon>Bacillati</taxon>
        <taxon>Bacillota</taxon>
        <taxon>Bacilli</taxon>
        <taxon>Lactobacillales</taxon>
        <taxon>Lactobacillaceae</taxon>
        <taxon>Companilactobacillus</taxon>
    </lineage>
</organism>
<dbReference type="NCBIfam" id="TIGR01451">
    <property type="entry name" value="B_ant_repeat"/>
    <property type="match status" value="2"/>
</dbReference>
<sequence length="863" mass="94173">MKDKYKIYHKILWLFFTITCLFLFINKTTLVKVKAVSEQDVITNIGYIQDGITEWNHISSSYSPPNQIGQIKIGRNAYLGYTFGAARNSSNKIQNGDTTITKDSSAGTGYLYNSKINIFINQNGYYYGILHQAANSFIGTGGYPERSSDTSLDFAYVNGNLAFNTKNYGILTNLKNKVFFTGIDKNGNVALKIGGYLTTQNLYAKILLRPSPSGAPIVQRELYLYNPKGGTQKTKFQIYFGEDTSIDSTGSPAVDDVPLYAMGNDEGLFMFSAKDPSTSNAKLYVTNDVPDGFTAYMGKTFDPDRWNMKGKSNIGSTTVAGGDITTPNLNYNLTADNINNGDNGRPAGSNLLYGKTANGTLYPVVDKNVKQDSAYTLRWDTVDEFNPGETLHYASTLGASLAGYSLPQVSKTYTNDTFHADGLNHIGDTLHFTLAVQNNGLKSLWSYNRIQDALPDGLTIDPDSVKYKWTGLTTSGSGSGQVDKETVHEVGTVLPSNVNGNVLDFTPTKAQLADKDKYYITFDALIGYDAVNNRDANGNITNSATFTGVNLQVNDGNELYTADVDIPIAPTNFKYMFKKLLRNTTTNADGAFTDTAEGKKDDIIEYQTKFSSIGSDSMKSARYTDTIPDGLELDPESVTVGGVKQDVNVDVNNPNSFWFTLGSHVNNSNITVTFKAKVKSMDQKTVSNTAIMTNVLTSANETYNDLPSSRADLNIAKTMESTSFVEVPSTIDFGSINSANLERIIPNVKTEGRLIVNHTLDTPFQVSVAYDNDTDAIASDGEKLVNSNDTVLFLNQGSASGSDNWQPLSTTGTSINADGFSGPQTNYDLTDYVRFNKWKLRVPANAKAGAYAGKITWSISDTP</sequence>
<dbReference type="RefSeq" id="WP_057888628.1">
    <property type="nucleotide sequence ID" value="NZ_AZEZ01000095.1"/>
</dbReference>
<dbReference type="InterPro" id="IPR008966">
    <property type="entry name" value="Adhesion_dom_sf"/>
</dbReference>
<evidence type="ECO:0000313" key="2">
    <source>
        <dbReference type="EMBL" id="KRL42942.1"/>
    </source>
</evidence>
<keyword evidence="1" id="KW-0812">Transmembrane</keyword>
<accession>A0A0R1QEU2</accession>
<dbReference type="EMBL" id="AZEZ01000095">
    <property type="protein sequence ID" value="KRL42942.1"/>
    <property type="molecule type" value="Genomic_DNA"/>
</dbReference>
<dbReference type="PATRIC" id="fig|1423770.3.peg.1287"/>
<dbReference type="OrthoDB" id="2311396at2"/>
<keyword evidence="1" id="KW-1133">Transmembrane helix</keyword>
<keyword evidence="3" id="KW-1185">Reference proteome</keyword>
<name>A0A0R1QEU2_9LACO</name>
<gene>
    <name evidence="2" type="ORF">FD29_GL001251</name>
</gene>
<protein>
    <submittedName>
        <fullName evidence="2">Cell surface protein</fullName>
    </submittedName>
</protein>
<dbReference type="AlphaFoldDB" id="A0A0R1QEU2"/>
<dbReference type="Proteomes" id="UP000050872">
    <property type="component" value="Unassembled WGS sequence"/>
</dbReference>
<comment type="caution">
    <text evidence="2">The sequence shown here is derived from an EMBL/GenBank/DDBJ whole genome shotgun (WGS) entry which is preliminary data.</text>
</comment>
<evidence type="ECO:0000313" key="3">
    <source>
        <dbReference type="Proteomes" id="UP000050872"/>
    </source>
</evidence>
<feature type="transmembrane region" description="Helical" evidence="1">
    <location>
        <begin position="7"/>
        <end position="25"/>
    </location>
</feature>
<evidence type="ECO:0000256" key="1">
    <source>
        <dbReference type="SAM" id="Phobius"/>
    </source>
</evidence>
<reference evidence="2 3" key="1">
    <citation type="journal article" date="2015" name="Genome Announc.">
        <title>Expanding the biotechnology potential of lactobacilli through comparative genomics of 213 strains and associated genera.</title>
        <authorList>
            <person name="Sun Z."/>
            <person name="Harris H.M."/>
            <person name="McCann A."/>
            <person name="Guo C."/>
            <person name="Argimon S."/>
            <person name="Zhang W."/>
            <person name="Yang X."/>
            <person name="Jeffery I.B."/>
            <person name="Cooney J.C."/>
            <person name="Kagawa T.F."/>
            <person name="Liu W."/>
            <person name="Song Y."/>
            <person name="Salvetti E."/>
            <person name="Wrobel A."/>
            <person name="Rasinkangas P."/>
            <person name="Parkhill J."/>
            <person name="Rea M.C."/>
            <person name="O'Sullivan O."/>
            <person name="Ritari J."/>
            <person name="Douillard F.P."/>
            <person name="Paul Ross R."/>
            <person name="Yang R."/>
            <person name="Briner A.E."/>
            <person name="Felis G.E."/>
            <person name="de Vos W.M."/>
            <person name="Barrangou R."/>
            <person name="Klaenhammer T.R."/>
            <person name="Caufield P.W."/>
            <person name="Cui Y."/>
            <person name="Zhang H."/>
            <person name="O'Toole P.W."/>
        </authorList>
    </citation>
    <scope>NUCLEOTIDE SEQUENCE [LARGE SCALE GENOMIC DNA]</scope>
    <source>
        <strain evidence="2 3">DSM 14500</strain>
    </source>
</reference>